<feature type="region of interest" description="Disordered" evidence="1">
    <location>
        <begin position="16"/>
        <end position="81"/>
    </location>
</feature>
<proteinExistence type="predicted"/>
<organism evidence="2">
    <name type="scientific">Arion vulgaris</name>
    <dbReference type="NCBI Taxonomy" id="1028688"/>
    <lineage>
        <taxon>Eukaryota</taxon>
        <taxon>Metazoa</taxon>
        <taxon>Spiralia</taxon>
        <taxon>Lophotrochozoa</taxon>
        <taxon>Mollusca</taxon>
        <taxon>Gastropoda</taxon>
        <taxon>Heterobranchia</taxon>
        <taxon>Euthyneura</taxon>
        <taxon>Panpulmonata</taxon>
        <taxon>Eupulmonata</taxon>
        <taxon>Stylommatophora</taxon>
        <taxon>Helicina</taxon>
        <taxon>Arionoidea</taxon>
        <taxon>Arionidae</taxon>
        <taxon>Arion</taxon>
    </lineage>
</organism>
<name>A0A0B6Y9X8_9EUPU</name>
<dbReference type="EMBL" id="HACG01005400">
    <property type="protein sequence ID" value="CEK52265.1"/>
    <property type="molecule type" value="Transcribed_RNA"/>
</dbReference>
<evidence type="ECO:0000313" key="2">
    <source>
        <dbReference type="EMBL" id="CEK52265.1"/>
    </source>
</evidence>
<dbReference type="AlphaFoldDB" id="A0A0B6Y9X8"/>
<reference evidence="2" key="1">
    <citation type="submission" date="2014-12" db="EMBL/GenBank/DDBJ databases">
        <title>Insight into the proteome of Arion vulgaris.</title>
        <authorList>
            <person name="Aradska J."/>
            <person name="Bulat T."/>
            <person name="Smidak R."/>
            <person name="Sarate P."/>
            <person name="Gangsoo J."/>
            <person name="Sialana F."/>
            <person name="Bilban M."/>
            <person name="Lubec G."/>
        </authorList>
    </citation>
    <scope>NUCLEOTIDE SEQUENCE</scope>
    <source>
        <tissue evidence="2">Skin</tissue>
    </source>
</reference>
<protein>
    <submittedName>
        <fullName evidence="2">Uncharacterized protein</fullName>
    </submittedName>
</protein>
<feature type="non-terminal residue" evidence="2">
    <location>
        <position position="81"/>
    </location>
</feature>
<feature type="compositionally biased region" description="Acidic residues" evidence="1">
    <location>
        <begin position="35"/>
        <end position="60"/>
    </location>
</feature>
<gene>
    <name evidence="2" type="primary">ORF16107</name>
</gene>
<accession>A0A0B6Y9X8</accession>
<feature type="compositionally biased region" description="Basic residues" evidence="1">
    <location>
        <begin position="17"/>
        <end position="26"/>
    </location>
</feature>
<feature type="non-terminal residue" evidence="2">
    <location>
        <position position="1"/>
    </location>
</feature>
<evidence type="ECO:0000256" key="1">
    <source>
        <dbReference type="SAM" id="MobiDB-lite"/>
    </source>
</evidence>
<sequence length="81" mass="9520">DKQVEIEDIITEEHVVRRSSRNRKPVNKSYNNDANEVDELMSDDDDEYHIDDEDCDTDTDNEWHGGTADQPIKKRMKKTIL</sequence>